<organism evidence="1 2">
    <name type="scientific">Melia azedarach</name>
    <name type="common">Chinaberry tree</name>
    <dbReference type="NCBI Taxonomy" id="155640"/>
    <lineage>
        <taxon>Eukaryota</taxon>
        <taxon>Viridiplantae</taxon>
        <taxon>Streptophyta</taxon>
        <taxon>Embryophyta</taxon>
        <taxon>Tracheophyta</taxon>
        <taxon>Spermatophyta</taxon>
        <taxon>Magnoliopsida</taxon>
        <taxon>eudicotyledons</taxon>
        <taxon>Gunneridae</taxon>
        <taxon>Pentapetalae</taxon>
        <taxon>rosids</taxon>
        <taxon>malvids</taxon>
        <taxon>Sapindales</taxon>
        <taxon>Meliaceae</taxon>
        <taxon>Melia</taxon>
    </lineage>
</organism>
<accession>A0ACC1YDX6</accession>
<evidence type="ECO:0000313" key="1">
    <source>
        <dbReference type="EMBL" id="KAJ4721987.1"/>
    </source>
</evidence>
<sequence length="108" mass="12376">MGPSERYSVCPALACKAEARRRQQWRERSRSIFQKHRRIALKKFAISRSSKRSNNGVKRKIKTLQKLVPNGKSNGLEALFTEAADYIKCLQIKVNVMKLMVNLLSPSD</sequence>
<evidence type="ECO:0000313" key="2">
    <source>
        <dbReference type="Proteomes" id="UP001164539"/>
    </source>
</evidence>
<gene>
    <name evidence="1" type="ORF">OWV82_005563</name>
</gene>
<reference evidence="1 2" key="1">
    <citation type="journal article" date="2023" name="Science">
        <title>Complex scaffold remodeling in plant triterpene biosynthesis.</title>
        <authorList>
            <person name="De La Pena R."/>
            <person name="Hodgson H."/>
            <person name="Liu J.C."/>
            <person name="Stephenson M.J."/>
            <person name="Martin A.C."/>
            <person name="Owen C."/>
            <person name="Harkess A."/>
            <person name="Leebens-Mack J."/>
            <person name="Jimenez L.E."/>
            <person name="Osbourn A."/>
            <person name="Sattely E.S."/>
        </authorList>
    </citation>
    <scope>NUCLEOTIDE SEQUENCE [LARGE SCALE GENOMIC DNA]</scope>
    <source>
        <strain evidence="2">cv. JPN11</strain>
        <tissue evidence="1">Leaf</tissue>
    </source>
</reference>
<comment type="caution">
    <text evidence="1">The sequence shown here is derived from an EMBL/GenBank/DDBJ whole genome shotgun (WGS) entry which is preliminary data.</text>
</comment>
<keyword evidence="2" id="KW-1185">Reference proteome</keyword>
<name>A0ACC1YDX6_MELAZ</name>
<dbReference type="Proteomes" id="UP001164539">
    <property type="component" value="Chromosome 3"/>
</dbReference>
<proteinExistence type="predicted"/>
<dbReference type="EMBL" id="CM051396">
    <property type="protein sequence ID" value="KAJ4721987.1"/>
    <property type="molecule type" value="Genomic_DNA"/>
</dbReference>
<protein>
    <submittedName>
        <fullName evidence="1">Transcription factor</fullName>
    </submittedName>
</protein>